<dbReference type="EMBL" id="FN668640">
    <property type="protein sequence ID" value="CBK21144.2"/>
    <property type="molecule type" value="Genomic_DNA"/>
</dbReference>
<gene>
    <name evidence="5" type="ORF">GSBLH_T00006253001</name>
</gene>
<dbReference type="GO" id="GO:0000727">
    <property type="term" value="P:double-strand break repair via break-induced replication"/>
    <property type="evidence" value="ECO:0007669"/>
    <property type="project" value="TreeGrafter"/>
</dbReference>
<feature type="domain" description="GINS subunit" evidence="4">
    <location>
        <begin position="64"/>
        <end position="143"/>
    </location>
</feature>
<sequence>MPRNDSLDDDFDFRIEDTESDVSLMKRVYKNEIAPEILDYKLELISNLKERISIFVGILVLNNKKEKERDREPTDDIDSSFKMMLYEMDVERVRYLIVSYLRVRLQKIERYHKYIIEHDQLSRLSADEAEYIKGFSGLTERYFDATFFHHFNNPPYVTEDENLNENIRVILNFKHSREDEMSSPFVNKKKLVGVRLHKKGEPFEISVDEEAEGGEISSVRITSEQWTIVEYELIEPYLLGSTYFELSFSV</sequence>
<evidence type="ECO:0000256" key="2">
    <source>
        <dbReference type="ARBA" id="ARBA00022705"/>
    </source>
</evidence>
<dbReference type="GO" id="GO:0000811">
    <property type="term" value="C:GINS complex"/>
    <property type="evidence" value="ECO:0007669"/>
    <property type="project" value="TreeGrafter"/>
</dbReference>
<dbReference type="Pfam" id="PF05916">
    <property type="entry name" value="Sld5"/>
    <property type="match status" value="1"/>
</dbReference>
<organism evidence="5">
    <name type="scientific">Blastocystis hominis</name>
    <dbReference type="NCBI Taxonomy" id="12968"/>
    <lineage>
        <taxon>Eukaryota</taxon>
        <taxon>Sar</taxon>
        <taxon>Stramenopiles</taxon>
        <taxon>Bigyra</taxon>
        <taxon>Opalozoa</taxon>
        <taxon>Opalinata</taxon>
        <taxon>Blastocystidae</taxon>
        <taxon>Blastocystis</taxon>
    </lineage>
</organism>
<keyword evidence="3" id="KW-0539">Nucleus</keyword>
<dbReference type="Proteomes" id="UP000008312">
    <property type="component" value="Unassembled WGS sequence"/>
</dbReference>
<dbReference type="PANTHER" id="PTHR21206">
    <property type="entry name" value="SLD5 PROTEIN"/>
    <property type="match status" value="1"/>
</dbReference>
<reference evidence="5" key="1">
    <citation type="submission" date="2010-02" db="EMBL/GenBank/DDBJ databases">
        <title>Sequencing and annotation of the Blastocystis hominis genome.</title>
        <authorList>
            <person name="Wincker P."/>
        </authorList>
    </citation>
    <scope>NUCLEOTIDE SEQUENCE</scope>
    <source>
        <strain evidence="5">Singapore isolate B</strain>
    </source>
</reference>
<dbReference type="GO" id="GO:0006261">
    <property type="term" value="P:DNA-templated DNA replication"/>
    <property type="evidence" value="ECO:0007669"/>
    <property type="project" value="InterPro"/>
</dbReference>
<dbReference type="Gene3D" id="1.20.58.1030">
    <property type="match status" value="1"/>
</dbReference>
<keyword evidence="2" id="KW-0235">DNA replication</keyword>
<evidence type="ECO:0000259" key="4">
    <source>
        <dbReference type="Pfam" id="PF05916"/>
    </source>
</evidence>
<evidence type="ECO:0000313" key="6">
    <source>
        <dbReference type="Proteomes" id="UP000008312"/>
    </source>
</evidence>
<proteinExistence type="predicted"/>
<dbReference type="InterPro" id="IPR038749">
    <property type="entry name" value="Sld5_GINS_A"/>
</dbReference>
<keyword evidence="6" id="KW-1185">Reference proteome</keyword>
<comment type="subcellular location">
    <subcellularLocation>
        <location evidence="1">Nucleus</location>
    </subcellularLocation>
</comment>
<dbReference type="InterPro" id="IPR036224">
    <property type="entry name" value="GINS_bundle-like_dom_sf"/>
</dbReference>
<accession>D8LZA5</accession>
<dbReference type="GeneID" id="24922378"/>
<dbReference type="InterPro" id="IPR008591">
    <property type="entry name" value="GINS_Sld5"/>
</dbReference>
<dbReference type="OrthoDB" id="338231at2759"/>
<dbReference type="SUPFAM" id="SSF158573">
    <property type="entry name" value="GINS helical bundle-like"/>
    <property type="match status" value="1"/>
</dbReference>
<dbReference type="PANTHER" id="PTHR21206:SF0">
    <property type="entry name" value="DNA REPLICATION COMPLEX GINS PROTEIN SLD5"/>
    <property type="match status" value="1"/>
</dbReference>
<dbReference type="RefSeq" id="XP_012895192.1">
    <property type="nucleotide sequence ID" value="XM_013039738.1"/>
</dbReference>
<protein>
    <recommendedName>
        <fullName evidence="4">GINS subunit domain-containing protein</fullName>
    </recommendedName>
</protein>
<evidence type="ECO:0000256" key="1">
    <source>
        <dbReference type="ARBA" id="ARBA00004123"/>
    </source>
</evidence>
<dbReference type="InParanoid" id="D8LZA5"/>
<name>D8LZA5_BLAHO</name>
<dbReference type="AlphaFoldDB" id="D8LZA5"/>
<evidence type="ECO:0000313" key="5">
    <source>
        <dbReference type="EMBL" id="CBK21144.2"/>
    </source>
</evidence>
<dbReference type="CDD" id="cd11711">
    <property type="entry name" value="GINS_A_Sld5"/>
    <property type="match status" value="1"/>
</dbReference>
<evidence type="ECO:0000256" key="3">
    <source>
        <dbReference type="ARBA" id="ARBA00023242"/>
    </source>
</evidence>
<dbReference type="InterPro" id="IPR021151">
    <property type="entry name" value="GINS_A"/>
</dbReference>